<dbReference type="CDD" id="cd00338">
    <property type="entry name" value="Ser_Recombinase"/>
    <property type="match status" value="1"/>
</dbReference>
<dbReference type="GO" id="GO:0003677">
    <property type="term" value="F:DNA binding"/>
    <property type="evidence" value="ECO:0007669"/>
    <property type="project" value="UniProtKB-KW"/>
</dbReference>
<evidence type="ECO:0000256" key="2">
    <source>
        <dbReference type="ARBA" id="ARBA00023172"/>
    </source>
</evidence>
<dbReference type="Gene3D" id="3.90.1750.20">
    <property type="entry name" value="Putative Large Serine Recombinase, Chain B, Domain 2"/>
    <property type="match status" value="1"/>
</dbReference>
<dbReference type="SUPFAM" id="SSF53041">
    <property type="entry name" value="Resolvase-like"/>
    <property type="match status" value="1"/>
</dbReference>
<dbReference type="InterPro" id="IPR011109">
    <property type="entry name" value="DNA_bind_recombinase_dom"/>
</dbReference>
<dbReference type="GO" id="GO:0000150">
    <property type="term" value="F:DNA strand exchange activity"/>
    <property type="evidence" value="ECO:0007669"/>
    <property type="project" value="InterPro"/>
</dbReference>
<dbReference type="RefSeq" id="WP_124394630.1">
    <property type="nucleotide sequence ID" value="NZ_BHYM01000061.1"/>
</dbReference>
<dbReference type="InterPro" id="IPR036162">
    <property type="entry name" value="Resolvase-like_N_sf"/>
</dbReference>
<dbReference type="Pfam" id="PF13408">
    <property type="entry name" value="Zn_ribbon_recom"/>
    <property type="match status" value="1"/>
</dbReference>
<organism evidence="5 6">
    <name type="scientific">Rhodococcus wratislaviensis</name>
    <name type="common">Tsukamurella wratislaviensis</name>
    <dbReference type="NCBI Taxonomy" id="44752"/>
    <lineage>
        <taxon>Bacteria</taxon>
        <taxon>Bacillati</taxon>
        <taxon>Actinomycetota</taxon>
        <taxon>Actinomycetes</taxon>
        <taxon>Mycobacteriales</taxon>
        <taxon>Nocardiaceae</taxon>
        <taxon>Rhodococcus</taxon>
    </lineage>
</organism>
<comment type="caution">
    <text evidence="5">The sequence shown here is derived from an EMBL/GenBank/DDBJ whole genome shotgun (WGS) entry which is preliminary data.</text>
</comment>
<dbReference type="EMBL" id="BHYM01000061">
    <property type="protein sequence ID" value="GCE42759.1"/>
    <property type="molecule type" value="Genomic_DNA"/>
</dbReference>
<dbReference type="Gene3D" id="3.40.50.1390">
    <property type="entry name" value="Resolvase, N-terminal catalytic domain"/>
    <property type="match status" value="1"/>
</dbReference>
<proteinExistence type="predicted"/>
<dbReference type="PANTHER" id="PTHR30461">
    <property type="entry name" value="DNA-INVERTASE FROM LAMBDOID PROPHAGE"/>
    <property type="match status" value="1"/>
</dbReference>
<evidence type="ECO:0000256" key="1">
    <source>
        <dbReference type="ARBA" id="ARBA00023125"/>
    </source>
</evidence>
<evidence type="ECO:0000313" key="6">
    <source>
        <dbReference type="Proteomes" id="UP000287519"/>
    </source>
</evidence>
<dbReference type="PROSITE" id="PS51737">
    <property type="entry name" value="RECOMBINASE_DNA_BIND"/>
    <property type="match status" value="1"/>
</dbReference>
<dbReference type="AlphaFoldDB" id="A0A402CGS2"/>
<reference evidence="5 6" key="1">
    <citation type="submission" date="2018-11" db="EMBL/GenBank/DDBJ databases">
        <title>Microbial catabolism of amino acid.</title>
        <authorList>
            <person name="Hibi M."/>
            <person name="Ogawa J."/>
        </authorList>
    </citation>
    <scope>NUCLEOTIDE SEQUENCE [LARGE SCALE GENOMIC DNA]</scope>
    <source>
        <strain evidence="5 6">C31-06</strain>
    </source>
</reference>
<dbReference type="Proteomes" id="UP000287519">
    <property type="component" value="Unassembled WGS sequence"/>
</dbReference>
<dbReference type="InterPro" id="IPR038109">
    <property type="entry name" value="DNA_bind_recomb_sf"/>
</dbReference>
<keyword evidence="6" id="KW-1185">Reference proteome</keyword>
<protein>
    <submittedName>
        <fullName evidence="5">Phage integrase</fullName>
    </submittedName>
</protein>
<feature type="domain" description="Recombinase" evidence="4">
    <location>
        <begin position="165"/>
        <end position="304"/>
    </location>
</feature>
<dbReference type="Pfam" id="PF07508">
    <property type="entry name" value="Recombinase"/>
    <property type="match status" value="1"/>
</dbReference>
<keyword evidence="2" id="KW-0233">DNA recombination</keyword>
<evidence type="ECO:0000259" key="3">
    <source>
        <dbReference type="PROSITE" id="PS51736"/>
    </source>
</evidence>
<accession>A0A402CGS2</accession>
<dbReference type="SMART" id="SM00857">
    <property type="entry name" value="Resolvase"/>
    <property type="match status" value="1"/>
</dbReference>
<feature type="domain" description="Resolvase/invertase-type recombinase catalytic" evidence="3">
    <location>
        <begin position="9"/>
        <end position="157"/>
    </location>
</feature>
<evidence type="ECO:0000313" key="5">
    <source>
        <dbReference type="EMBL" id="GCE42759.1"/>
    </source>
</evidence>
<dbReference type="InterPro" id="IPR006119">
    <property type="entry name" value="Resolv_N"/>
</dbReference>
<dbReference type="InterPro" id="IPR050639">
    <property type="entry name" value="SSR_resolvase"/>
</dbReference>
<evidence type="ECO:0000259" key="4">
    <source>
        <dbReference type="PROSITE" id="PS51737"/>
    </source>
</evidence>
<name>A0A402CGS2_RHOWR</name>
<dbReference type="InterPro" id="IPR025827">
    <property type="entry name" value="Zn_ribbon_recom_dom"/>
</dbReference>
<gene>
    <name evidence="5" type="ORF">Rhow_006888</name>
</gene>
<sequence>MSTSANPSRVLGRLRISRATEESTSIERQREIITRWAESHGHTVVAWAVDEDVSGSVDAFDTPALGPWLTDPSKMHEWDIIVSWKLDRLGRNAIQLNKLFGWCGEHGKTLVSCSESIDLGTWAGRMLAGVIAGLAEGQLEAIRERTLASRAKLRERARWAGGKPPFGYTAVKRTDGQGWALEIDPLASTLVRRIVDSVLDDQPFTATARTLNEEGVLTPGDYYRTVRAGTPSLHKDDGIIEPRSKWAATTIRQLLRSKALRGHVHHDGETVRGDDGQPLQMAEPLVTTDEWELIQAYLDRRAESRRGIKRSESSPLSGVAVCLVCDNPLHHTRHKARGRYYRYYRCPEKHTTQIPAEKLETLVEEGFLRQVGDMEVRERVWVPGDSRDADLKNAQSALDELTKALGGMRSERVVQRIHEQLRAVDARIFELESTPAREARWEYRATGGTYLDAWGAADTDGRRELLLRSGISVAVRLDAGGVRRSKSNDGQLSADIRIPHGFYESLGLERPEHFTKMFDALTEADLAGVEIWDGKAVFVSKKGERVEIPHWLDEIGISEITNDDDVRIVWTTDGRGFYHQPSGEWVEVPLGDMEEWRALAAEPSQTEEA</sequence>
<dbReference type="PANTHER" id="PTHR30461:SF2">
    <property type="entry name" value="SERINE RECOMBINASE PINE-RELATED"/>
    <property type="match status" value="1"/>
</dbReference>
<dbReference type="OrthoDB" id="4367319at2"/>
<dbReference type="PROSITE" id="PS51736">
    <property type="entry name" value="RECOMBINASES_3"/>
    <property type="match status" value="1"/>
</dbReference>
<keyword evidence="1" id="KW-0238">DNA-binding</keyword>
<dbReference type="Pfam" id="PF00239">
    <property type="entry name" value="Resolvase"/>
    <property type="match status" value="1"/>
</dbReference>